<name>A0AA88GYG8_NAELO</name>
<keyword evidence="2" id="KW-1185">Reference proteome</keyword>
<sequence length="266" mass="29008">MPITPLASFFVVIAFITLLCSIHVKVMVHAHEFVSSRLDSIQMATPLPPSINSVHDVSSILVDSIPSSLYTLYIFNTTTTTTKPSSSSYQLHVNPISIGDSKNIACLSCTSQAMIVYLVINSVGVSFQYKAQSLNNCPLEILQNFNPSNYTDSEAYHLPKISYSPQYTVSDIMNVTISSSSSSSGSSSSDMITLYGNLYQQNTLLHTVCMVIDASLSNQVVNNIYLNMAKNGSCPKVISSSAIGNTCKLSSDMKYVVEQVLVIRRK</sequence>
<evidence type="ECO:0000313" key="1">
    <source>
        <dbReference type="EMBL" id="KAG2388698.1"/>
    </source>
</evidence>
<proteinExistence type="predicted"/>
<dbReference type="Proteomes" id="UP000816034">
    <property type="component" value="Unassembled WGS sequence"/>
</dbReference>
<reference evidence="1 2" key="1">
    <citation type="journal article" date="2018" name="BMC Genomics">
        <title>The genome of Naegleria lovaniensis, the basis for a comparative approach to unravel pathogenicity factors of the human pathogenic amoeba N. fowleri.</title>
        <authorList>
            <person name="Liechti N."/>
            <person name="Schurch N."/>
            <person name="Bruggmann R."/>
            <person name="Wittwer M."/>
        </authorList>
    </citation>
    <scope>NUCLEOTIDE SEQUENCE [LARGE SCALE GENOMIC DNA]</scope>
    <source>
        <strain evidence="1 2">ATCC 30569</strain>
    </source>
</reference>
<dbReference type="AlphaFoldDB" id="A0AA88GYG8"/>
<dbReference type="GeneID" id="68092599"/>
<evidence type="ECO:0000313" key="2">
    <source>
        <dbReference type="Proteomes" id="UP000816034"/>
    </source>
</evidence>
<gene>
    <name evidence="1" type="ORF">C9374_000137</name>
</gene>
<organism evidence="1 2">
    <name type="scientific">Naegleria lovaniensis</name>
    <name type="common">Amoeba</name>
    <dbReference type="NCBI Taxonomy" id="51637"/>
    <lineage>
        <taxon>Eukaryota</taxon>
        <taxon>Discoba</taxon>
        <taxon>Heterolobosea</taxon>
        <taxon>Tetramitia</taxon>
        <taxon>Eutetramitia</taxon>
        <taxon>Vahlkampfiidae</taxon>
        <taxon>Naegleria</taxon>
    </lineage>
</organism>
<dbReference type="EMBL" id="PYSW02000009">
    <property type="protein sequence ID" value="KAG2388698.1"/>
    <property type="molecule type" value="Genomic_DNA"/>
</dbReference>
<protein>
    <submittedName>
        <fullName evidence="1">Uncharacterized protein</fullName>
    </submittedName>
</protein>
<dbReference type="RefSeq" id="XP_044552690.1">
    <property type="nucleotide sequence ID" value="XM_044689602.1"/>
</dbReference>
<accession>A0AA88GYG8</accession>
<comment type="caution">
    <text evidence="1">The sequence shown here is derived from an EMBL/GenBank/DDBJ whole genome shotgun (WGS) entry which is preliminary data.</text>
</comment>